<comment type="caution">
    <text evidence="3">The sequence shown here is derived from an EMBL/GenBank/DDBJ whole genome shotgun (WGS) entry which is preliminary data.</text>
</comment>
<dbReference type="EMBL" id="BEGY01000144">
    <property type="protein sequence ID" value="GAX84986.1"/>
    <property type="molecule type" value="Genomic_DNA"/>
</dbReference>
<organism evidence="3 4">
    <name type="scientific">Chlamydomonas eustigma</name>
    <dbReference type="NCBI Taxonomy" id="1157962"/>
    <lineage>
        <taxon>Eukaryota</taxon>
        <taxon>Viridiplantae</taxon>
        <taxon>Chlorophyta</taxon>
        <taxon>core chlorophytes</taxon>
        <taxon>Chlorophyceae</taxon>
        <taxon>CS clade</taxon>
        <taxon>Chlamydomonadales</taxon>
        <taxon>Chlamydomonadaceae</taxon>
        <taxon>Chlamydomonas</taxon>
    </lineage>
</organism>
<keyword evidence="4" id="KW-1185">Reference proteome</keyword>
<gene>
    <name evidence="3" type="ORF">CEUSTIGMA_g12407.t1</name>
</gene>
<feature type="region of interest" description="Disordered" evidence="2">
    <location>
        <begin position="614"/>
        <end position="636"/>
    </location>
</feature>
<feature type="region of interest" description="Disordered" evidence="2">
    <location>
        <begin position="249"/>
        <end position="276"/>
    </location>
</feature>
<feature type="coiled-coil region" evidence="1">
    <location>
        <begin position="867"/>
        <end position="933"/>
    </location>
</feature>
<feature type="compositionally biased region" description="Acidic residues" evidence="2">
    <location>
        <begin position="261"/>
        <end position="270"/>
    </location>
</feature>
<name>A0A250XPM0_9CHLO</name>
<feature type="region of interest" description="Disordered" evidence="2">
    <location>
        <begin position="116"/>
        <end position="181"/>
    </location>
</feature>
<evidence type="ECO:0000313" key="4">
    <source>
        <dbReference type="Proteomes" id="UP000232323"/>
    </source>
</evidence>
<protein>
    <submittedName>
        <fullName evidence="3">Uncharacterized protein</fullName>
    </submittedName>
</protein>
<evidence type="ECO:0000313" key="3">
    <source>
        <dbReference type="EMBL" id="GAX84986.1"/>
    </source>
</evidence>
<dbReference type="OrthoDB" id="551158at2759"/>
<sequence length="938" mass="103029">MQSSAGWRTYWEVFDRMEDPRLQINLNIFDNTLHQAGIAPPEIEAKKVPLDIPTRIKMAALSTGRPMSTKISSKSALRALHNGHPVIRRPFTEFPGSETDSPSASKHFLVKQEDADQIGSKTGRLQKQPAKPLKRPSQTQPHQNLHGPLSISRHGKTASSQHLAIPPHSIKPHTDCTSGNQFALRGSAEDEHQKRDYDLPASACSAEHQTNGLIPANIYRTKEDFKIEALNELQQQTLHPLNGYMNSSLKGVAGDLTSNEESGDEEESKSEDEHYVTTQNGVSHNTDYAVSAAHPVNVTASQLNTESPIGSPLGTKPEMLKQKAKAAKTRYAAILERLKTIKGSNKQAESELQPAVQAWGLEQSSSLEKSLEKRRLENGVQPLRVDDLASLEGTENEAMAAVRKALILLDAFSKETEVKSKIKSRLQEAVESMQSFTKDRSHGWGKGEAGGGAANDALLAMLRPLPDVPAFPASAAWDYLIASQDAIEGLQEMEEAVQDMRGKVKVLVQRDGAVFGDMYLNTDIHVMDNRDRSAGRSVRYSQADQHTSKSLTFRDPPPLYRRAPVSHDRSWDTEATATDARMPMVGGFSPMVRSRGHSTAGTMTHIDNRVSTAGATHTSARQSKAGTPLVAAQSSSRASVAGSPMLRGAPSLSANRHWSAGTPLSPYGGRQLGRGGDLISHVGVEAALGQGEALWLWLENLMVETRDAETQHLEIVRTIKHLPSELPAVNPHGQREARHVAAVTKLMNRVKELQEMEKITEEEAMARLQPLGPSMDMNALRAIALSSVDPSRMQRVLYFVLGLASSLAKSAVSSPEGGFLLAASMDMLLSEVQWLLSLLQLTQGPASPHLKALLAVLKAYETQSEYVVKLKTRAQQMQQHVEDAAERAVAAERKVEQVMAEAAQRQIEHDWETRDLQHEIRRLKARVAQFENKGRLHF</sequence>
<dbReference type="AlphaFoldDB" id="A0A250XPM0"/>
<proteinExistence type="predicted"/>
<accession>A0A250XPM0</accession>
<dbReference type="Proteomes" id="UP000232323">
    <property type="component" value="Unassembled WGS sequence"/>
</dbReference>
<evidence type="ECO:0000256" key="2">
    <source>
        <dbReference type="SAM" id="MobiDB-lite"/>
    </source>
</evidence>
<evidence type="ECO:0000256" key="1">
    <source>
        <dbReference type="SAM" id="Coils"/>
    </source>
</evidence>
<feature type="compositionally biased region" description="Polar residues" evidence="2">
    <location>
        <begin position="539"/>
        <end position="551"/>
    </location>
</feature>
<reference evidence="3 4" key="1">
    <citation type="submission" date="2017-08" db="EMBL/GenBank/DDBJ databases">
        <title>Acidophilic green algal genome provides insights into adaptation to an acidic environment.</title>
        <authorList>
            <person name="Hirooka S."/>
            <person name="Hirose Y."/>
            <person name="Kanesaki Y."/>
            <person name="Higuchi S."/>
            <person name="Fujiwara T."/>
            <person name="Onuma R."/>
            <person name="Era A."/>
            <person name="Ohbayashi R."/>
            <person name="Uzuka A."/>
            <person name="Nozaki H."/>
            <person name="Yoshikawa H."/>
            <person name="Miyagishima S.Y."/>
        </authorList>
    </citation>
    <scope>NUCLEOTIDE SEQUENCE [LARGE SCALE GENOMIC DNA]</scope>
    <source>
        <strain evidence="3 4">NIES-2499</strain>
    </source>
</reference>
<feature type="compositionally biased region" description="Polar residues" evidence="2">
    <location>
        <begin position="614"/>
        <end position="625"/>
    </location>
</feature>
<keyword evidence="1" id="KW-0175">Coiled coil</keyword>
<feature type="region of interest" description="Disordered" evidence="2">
    <location>
        <begin position="535"/>
        <end position="571"/>
    </location>
</feature>